<dbReference type="Proteomes" id="UP000236735">
    <property type="component" value="Unassembled WGS sequence"/>
</dbReference>
<evidence type="ECO:0000256" key="1">
    <source>
        <dbReference type="PROSITE-ProRule" id="PRU00339"/>
    </source>
</evidence>
<keyword evidence="1" id="KW-0802">TPR repeat</keyword>
<protein>
    <submittedName>
        <fullName evidence="2">Tetratricopeptide repeat-containing protein</fullName>
    </submittedName>
</protein>
<evidence type="ECO:0000313" key="3">
    <source>
        <dbReference type="Proteomes" id="UP000236735"/>
    </source>
</evidence>
<dbReference type="AlphaFoldDB" id="A0A1H5WCU7"/>
<dbReference type="InterPro" id="IPR019734">
    <property type="entry name" value="TPR_rpt"/>
</dbReference>
<dbReference type="EMBL" id="FNUV01000006">
    <property type="protein sequence ID" value="SEF97285.1"/>
    <property type="molecule type" value="Genomic_DNA"/>
</dbReference>
<organism evidence="2 3">
    <name type="scientific">Xylanibacter ruminicola</name>
    <name type="common">Prevotella ruminicola</name>
    <dbReference type="NCBI Taxonomy" id="839"/>
    <lineage>
        <taxon>Bacteria</taxon>
        <taxon>Pseudomonadati</taxon>
        <taxon>Bacteroidota</taxon>
        <taxon>Bacteroidia</taxon>
        <taxon>Bacteroidales</taxon>
        <taxon>Prevotellaceae</taxon>
        <taxon>Xylanibacter</taxon>
    </lineage>
</organism>
<feature type="repeat" description="TPR" evidence="1">
    <location>
        <begin position="3"/>
        <end position="36"/>
    </location>
</feature>
<dbReference type="Pfam" id="PF00515">
    <property type="entry name" value="TPR_1"/>
    <property type="match status" value="1"/>
</dbReference>
<reference evidence="2 3" key="1">
    <citation type="submission" date="2016-10" db="EMBL/GenBank/DDBJ databases">
        <authorList>
            <person name="de Groot N.N."/>
        </authorList>
    </citation>
    <scope>NUCLEOTIDE SEQUENCE [LARGE SCALE GENOMIC DNA]</scope>
    <source>
        <strain evidence="2 3">AR32</strain>
    </source>
</reference>
<dbReference type="PROSITE" id="PS50005">
    <property type="entry name" value="TPR"/>
    <property type="match status" value="1"/>
</dbReference>
<evidence type="ECO:0000313" key="2">
    <source>
        <dbReference type="EMBL" id="SEF97285.1"/>
    </source>
</evidence>
<gene>
    <name evidence="2" type="ORF">SAMN05216354_2272</name>
</gene>
<sequence length="59" mass="6972">MTAEEYYQKGNEARRHGQWHEAINCYIQAIELDPDSPAVEAKRMLDDIMAFYCKDMYNP</sequence>
<name>A0A1H5WCU7_XYLRU</name>
<dbReference type="RefSeq" id="WP_036911184.1">
    <property type="nucleotide sequence ID" value="NZ_FNUV01000006.1"/>
</dbReference>
<dbReference type="Gene3D" id="1.25.40.10">
    <property type="entry name" value="Tetratricopeptide repeat domain"/>
    <property type="match status" value="1"/>
</dbReference>
<dbReference type="SUPFAM" id="SSF48452">
    <property type="entry name" value="TPR-like"/>
    <property type="match status" value="1"/>
</dbReference>
<proteinExistence type="predicted"/>
<dbReference type="SMART" id="SM00028">
    <property type="entry name" value="TPR"/>
    <property type="match status" value="1"/>
</dbReference>
<dbReference type="InterPro" id="IPR011990">
    <property type="entry name" value="TPR-like_helical_dom_sf"/>
</dbReference>
<accession>A0A1H5WCU7</accession>